<reference evidence="2" key="1">
    <citation type="submission" date="2023-07" db="EMBL/GenBank/DDBJ databases">
        <title>Two novel species in the genus Flavivirga.</title>
        <authorList>
            <person name="Kwon K."/>
        </authorList>
    </citation>
    <scope>NUCLEOTIDE SEQUENCE</scope>
    <source>
        <strain evidence="2">KACC 14158</strain>
    </source>
</reference>
<name>A0ABT8WI06_9FLAO</name>
<evidence type="ECO:0000256" key="1">
    <source>
        <dbReference type="PROSITE-ProRule" id="PRU00510"/>
    </source>
</evidence>
<comment type="caution">
    <text evidence="1">Lacks conserved residue(s) required for the propagation of feature annotation.</text>
</comment>
<gene>
    <name evidence="2" type="ORF">Q4Q40_00390</name>
</gene>
<sequence>MTKPITPDVSIGRVSRMDAINNKSVNEASLRQAEIKLGNFKRALDRFGTEDFGVCLKCKQAIPVGRILIRP</sequence>
<dbReference type="RefSeq" id="WP_303299689.1">
    <property type="nucleotide sequence ID" value="NZ_BAABDA010000042.1"/>
</dbReference>
<protein>
    <submittedName>
        <fullName evidence="2">Uncharacterized protein</fullName>
    </submittedName>
</protein>
<keyword evidence="3" id="KW-1185">Reference proteome</keyword>
<evidence type="ECO:0000313" key="2">
    <source>
        <dbReference type="EMBL" id="MDO5972626.1"/>
    </source>
</evidence>
<dbReference type="Gene3D" id="1.20.120.910">
    <property type="entry name" value="DksA, coiled-coil domain"/>
    <property type="match status" value="1"/>
</dbReference>
<organism evidence="2 3">
    <name type="scientific">Flavivirga jejuensis</name>
    <dbReference type="NCBI Taxonomy" id="870487"/>
    <lineage>
        <taxon>Bacteria</taxon>
        <taxon>Pseudomonadati</taxon>
        <taxon>Bacteroidota</taxon>
        <taxon>Flavobacteriia</taxon>
        <taxon>Flavobacteriales</taxon>
        <taxon>Flavobacteriaceae</taxon>
        <taxon>Flavivirga</taxon>
    </lineage>
</organism>
<dbReference type="Proteomes" id="UP001176806">
    <property type="component" value="Unassembled WGS sequence"/>
</dbReference>
<accession>A0ABT8WI06</accession>
<comment type="caution">
    <text evidence="2">The sequence shown here is derived from an EMBL/GenBank/DDBJ whole genome shotgun (WGS) entry which is preliminary data.</text>
</comment>
<dbReference type="PROSITE" id="PS51128">
    <property type="entry name" value="ZF_DKSA_2"/>
    <property type="match status" value="1"/>
</dbReference>
<dbReference type="EMBL" id="JAUOEL010000001">
    <property type="protein sequence ID" value="MDO5972626.1"/>
    <property type="molecule type" value="Genomic_DNA"/>
</dbReference>
<evidence type="ECO:0000313" key="3">
    <source>
        <dbReference type="Proteomes" id="UP001176806"/>
    </source>
</evidence>
<proteinExistence type="predicted"/>